<dbReference type="EMBL" id="KL367688">
    <property type="protein sequence ID" value="KFD60178.1"/>
    <property type="molecule type" value="Genomic_DNA"/>
</dbReference>
<dbReference type="AlphaFoldDB" id="A0A085MSI2"/>
<dbReference type="Proteomes" id="UP000030758">
    <property type="component" value="Unassembled WGS sequence"/>
</dbReference>
<sequence length="101" mass="11824">MERRWGPLSPVLVEVFTEHFECQLFSHTSTDVASTYFKRYVDDVFAIFPRGKEDSFLEIMKNEFPNVIVFTIEKEGIKPQRTGNQHIRRNTLVSVQITSDQ</sequence>
<accession>A0A085MSI2</accession>
<proteinExistence type="predicted"/>
<reference evidence="1" key="1">
    <citation type="journal article" date="2014" name="Nat. Genet.">
        <title>Genome and transcriptome of the porcine whipworm Trichuris suis.</title>
        <authorList>
            <person name="Jex A.R."/>
            <person name="Nejsum P."/>
            <person name="Schwarz E.M."/>
            <person name="Hu L."/>
            <person name="Young N.D."/>
            <person name="Hall R.S."/>
            <person name="Korhonen P.K."/>
            <person name="Liao S."/>
            <person name="Thamsborg S."/>
            <person name="Xia J."/>
            <person name="Xu P."/>
            <person name="Wang S."/>
            <person name="Scheerlinck J.P."/>
            <person name="Hofmann A."/>
            <person name="Sternberg P.W."/>
            <person name="Wang J."/>
            <person name="Gasser R.B."/>
        </authorList>
    </citation>
    <scope>NUCLEOTIDE SEQUENCE [LARGE SCALE GENOMIC DNA]</scope>
    <source>
        <strain evidence="1">DCEP-RM93F</strain>
    </source>
</reference>
<gene>
    <name evidence="1" type="ORF">M514_27646</name>
</gene>
<organism evidence="1">
    <name type="scientific">Trichuris suis</name>
    <name type="common">pig whipworm</name>
    <dbReference type="NCBI Taxonomy" id="68888"/>
    <lineage>
        <taxon>Eukaryota</taxon>
        <taxon>Metazoa</taxon>
        <taxon>Ecdysozoa</taxon>
        <taxon>Nematoda</taxon>
        <taxon>Enoplea</taxon>
        <taxon>Dorylaimia</taxon>
        <taxon>Trichinellida</taxon>
        <taxon>Trichuridae</taxon>
        <taxon>Trichuris</taxon>
    </lineage>
</organism>
<evidence type="ECO:0008006" key="2">
    <source>
        <dbReference type="Google" id="ProtNLM"/>
    </source>
</evidence>
<name>A0A085MSI2_9BILA</name>
<protein>
    <recommendedName>
        <fullName evidence="2">Reverse transcriptase domain-containing protein</fullName>
    </recommendedName>
</protein>
<evidence type="ECO:0000313" key="1">
    <source>
        <dbReference type="EMBL" id="KFD60178.1"/>
    </source>
</evidence>